<feature type="transmembrane region" description="Helical" evidence="6">
    <location>
        <begin position="61"/>
        <end position="79"/>
    </location>
</feature>
<dbReference type="Pfam" id="PF03788">
    <property type="entry name" value="LrgA"/>
    <property type="match status" value="1"/>
</dbReference>
<dbReference type="RefSeq" id="WP_249863873.1">
    <property type="nucleotide sequence ID" value="NZ_CP027059.1"/>
</dbReference>
<evidence type="ECO:0000256" key="1">
    <source>
        <dbReference type="ARBA" id="ARBA00004651"/>
    </source>
</evidence>
<comment type="subcellular location">
    <subcellularLocation>
        <location evidence="1">Cell membrane</location>
        <topology evidence="1">Multi-pass membrane protein</topology>
    </subcellularLocation>
</comment>
<dbReference type="PANTHER" id="PTHR33931">
    <property type="entry name" value="HOLIN-LIKE PROTEIN CIDA-RELATED"/>
    <property type="match status" value="1"/>
</dbReference>
<organism evidence="7 8">
    <name type="scientific">Paenibacillus konkukensis</name>
    <dbReference type="NCBI Taxonomy" id="2020716"/>
    <lineage>
        <taxon>Bacteria</taxon>
        <taxon>Bacillati</taxon>
        <taxon>Bacillota</taxon>
        <taxon>Bacilli</taxon>
        <taxon>Bacillales</taxon>
        <taxon>Paenibacillaceae</taxon>
        <taxon>Paenibacillus</taxon>
    </lineage>
</organism>
<evidence type="ECO:0000256" key="5">
    <source>
        <dbReference type="ARBA" id="ARBA00023136"/>
    </source>
</evidence>
<reference evidence="7" key="1">
    <citation type="submission" date="2018-02" db="EMBL/GenBank/DDBJ databases">
        <authorList>
            <person name="Kim S.-K."/>
            <person name="Jung H.-I."/>
            <person name="Lee S.-W."/>
        </authorList>
    </citation>
    <scope>NUCLEOTIDE SEQUENCE</scope>
    <source>
        <strain evidence="7">SK3146</strain>
    </source>
</reference>
<reference evidence="7" key="2">
    <citation type="journal article" date="2021" name="J Anim Sci Technol">
        <title>Complete genome sequence of Paenibacillus konkukensis sp. nov. SK3146 as a potential probiotic strain.</title>
        <authorList>
            <person name="Jung H.I."/>
            <person name="Park S."/>
            <person name="Niu K.M."/>
            <person name="Lee S.W."/>
            <person name="Kothari D."/>
            <person name="Yi K.J."/>
            <person name="Kim S.K."/>
        </authorList>
    </citation>
    <scope>NUCLEOTIDE SEQUENCE</scope>
    <source>
        <strain evidence="7">SK3146</strain>
    </source>
</reference>
<feature type="transmembrane region" description="Helical" evidence="6">
    <location>
        <begin position="85"/>
        <end position="104"/>
    </location>
</feature>
<evidence type="ECO:0000256" key="2">
    <source>
        <dbReference type="ARBA" id="ARBA00022475"/>
    </source>
</evidence>
<keyword evidence="4 6" id="KW-1133">Transmembrane helix</keyword>
<sequence>MLGFSILTGFYLAGYVLHTTGHIPLPANVIGLILFTASLFLKLVKLEWVEEAGEFMIKHMLLFFTPFVVGTMVFFQYIGLHAVQLLVSLFASTAGVLLVTGWVVKLTGGSKKGERHESR</sequence>
<feature type="transmembrane region" description="Helical" evidence="6">
    <location>
        <begin position="23"/>
        <end position="41"/>
    </location>
</feature>
<dbReference type="Proteomes" id="UP001057134">
    <property type="component" value="Chromosome"/>
</dbReference>
<evidence type="ECO:0000256" key="6">
    <source>
        <dbReference type="SAM" id="Phobius"/>
    </source>
</evidence>
<keyword evidence="2" id="KW-1003">Cell membrane</keyword>
<keyword evidence="5 6" id="KW-0472">Membrane</keyword>
<keyword evidence="3 6" id="KW-0812">Transmembrane</keyword>
<keyword evidence="8" id="KW-1185">Reference proteome</keyword>
<protein>
    <submittedName>
        <fullName evidence="7">Holin-like protein CidA</fullName>
    </submittedName>
</protein>
<evidence type="ECO:0000313" key="7">
    <source>
        <dbReference type="EMBL" id="UQZ81650.1"/>
    </source>
</evidence>
<evidence type="ECO:0000256" key="3">
    <source>
        <dbReference type="ARBA" id="ARBA00022692"/>
    </source>
</evidence>
<accession>A0ABY4RI12</accession>
<dbReference type="EMBL" id="CP027059">
    <property type="protein sequence ID" value="UQZ81650.1"/>
    <property type="molecule type" value="Genomic_DNA"/>
</dbReference>
<proteinExistence type="predicted"/>
<evidence type="ECO:0000313" key="8">
    <source>
        <dbReference type="Proteomes" id="UP001057134"/>
    </source>
</evidence>
<dbReference type="InterPro" id="IPR005538">
    <property type="entry name" value="LrgA/CidA"/>
</dbReference>
<name>A0ABY4RI12_9BACL</name>
<dbReference type="PANTHER" id="PTHR33931:SF2">
    <property type="entry name" value="HOLIN-LIKE PROTEIN CIDA"/>
    <property type="match status" value="1"/>
</dbReference>
<gene>
    <name evidence="7" type="primary">cidA_1</name>
    <name evidence="7" type="ORF">SK3146_00806</name>
</gene>
<evidence type="ECO:0000256" key="4">
    <source>
        <dbReference type="ARBA" id="ARBA00022989"/>
    </source>
</evidence>